<organism evidence="1 2">
    <name type="scientific">Vibrio campbellii (strain ATCC BAA-1116)</name>
    <dbReference type="NCBI Taxonomy" id="2902295"/>
    <lineage>
        <taxon>Bacteria</taxon>
        <taxon>Pseudomonadati</taxon>
        <taxon>Pseudomonadota</taxon>
        <taxon>Gammaproteobacteria</taxon>
        <taxon>Vibrionales</taxon>
        <taxon>Vibrionaceae</taxon>
        <taxon>Vibrio</taxon>
    </lineage>
</organism>
<dbReference type="Proteomes" id="UP000008152">
    <property type="component" value="Chromosome II"/>
</dbReference>
<protein>
    <submittedName>
        <fullName evidence="1">Uncharacterized protein</fullName>
    </submittedName>
</protein>
<evidence type="ECO:0000313" key="1">
    <source>
        <dbReference type="EMBL" id="ABU74835.1"/>
    </source>
</evidence>
<accession>A7N602</accession>
<dbReference type="EMBL" id="CP000790">
    <property type="protein sequence ID" value="ABU74835.1"/>
    <property type="molecule type" value="Genomic_DNA"/>
</dbReference>
<name>A7N602_VIBC1</name>
<gene>
    <name evidence="1" type="ordered locus">VIBHAR_06961</name>
</gene>
<evidence type="ECO:0000313" key="2">
    <source>
        <dbReference type="Proteomes" id="UP000008152"/>
    </source>
</evidence>
<sequence length="79" mass="9166">MRNRKLSRNDQQMLPEGSTKSALLFVEGDCLEQLGCFPFTAIKRFYFERNSPTKDQHPLVKINKNDLIFYGILVLLTDT</sequence>
<proteinExistence type="predicted"/>
<dbReference type="PATRIC" id="fig|338187.36.peg.5790"/>
<dbReference type="AlphaFoldDB" id="A7N602"/>
<dbReference type="KEGG" id="vha:VIBHAR_06961"/>
<reference evidence="1 2" key="1">
    <citation type="submission" date="2007-08" db="EMBL/GenBank/DDBJ databases">
        <authorList>
            <consortium name="The Vibrio harveyi Genome Sequencing Project"/>
            <person name="Bassler B."/>
            <person name="Clifton S.W."/>
            <person name="Fulton L."/>
            <person name="Delehaunty K."/>
            <person name="Fronick C."/>
            <person name="Harrison M."/>
            <person name="Markivic C."/>
            <person name="Fulton R."/>
            <person name="Tin-Wollam A.-M."/>
            <person name="Shah N."/>
            <person name="Pepin K."/>
            <person name="Nash W."/>
            <person name="Thiruvilangam P."/>
            <person name="Bhonagiri V."/>
            <person name="Waters C."/>
            <person name="Tu K.C."/>
            <person name="Irgon J."/>
            <person name="Wilson R.K."/>
        </authorList>
    </citation>
    <scope>NUCLEOTIDE SEQUENCE [LARGE SCALE GENOMIC DNA]</scope>
    <source>
        <strain evidence="2">ATCC BAA-1116 / BB120</strain>
    </source>
</reference>